<name>A0A847SVF8_9BACT</name>
<evidence type="ECO:0000256" key="1">
    <source>
        <dbReference type="SAM" id="Phobius"/>
    </source>
</evidence>
<keyword evidence="1" id="KW-1133">Transmembrane helix</keyword>
<proteinExistence type="predicted"/>
<protein>
    <submittedName>
        <fullName evidence="2">Uncharacterized protein</fullName>
    </submittedName>
</protein>
<keyword evidence="3" id="KW-1185">Reference proteome</keyword>
<comment type="caution">
    <text evidence="2">The sequence shown here is derived from an EMBL/GenBank/DDBJ whole genome shotgun (WGS) entry which is preliminary data.</text>
</comment>
<evidence type="ECO:0000313" key="3">
    <source>
        <dbReference type="Proteomes" id="UP000552864"/>
    </source>
</evidence>
<keyword evidence="1" id="KW-0812">Transmembrane</keyword>
<gene>
    <name evidence="2" type="ORF">HGH91_27775</name>
</gene>
<dbReference type="EMBL" id="JABAHZ010000009">
    <property type="protein sequence ID" value="NLR82448.1"/>
    <property type="molecule type" value="Genomic_DNA"/>
</dbReference>
<keyword evidence="1" id="KW-0472">Membrane</keyword>
<sequence length="159" mass="18201">MLSKRKFRIMVGTMLVLMAMVGVLSPIYFFYLRFDGKRMYNRLKNNKQVYVNDTYNGAINSAMYVTDNSDTSALIEFYSIAELGSGGGFIKFPIRTMPYNTVFYLVNDAALYNGSKVIEVVYFDTLSNTLDYTRGLVYKGTVHMNPPSDSLLIRKDKFH</sequence>
<reference evidence="2 3" key="1">
    <citation type="submission" date="2020-04" db="EMBL/GenBank/DDBJ databases">
        <authorList>
            <person name="Yin C."/>
        </authorList>
    </citation>
    <scope>NUCLEOTIDE SEQUENCE [LARGE SCALE GENOMIC DNA]</scope>
    <source>
        <strain evidence="2 3">Ak56</strain>
    </source>
</reference>
<organism evidence="2 3">
    <name type="scientific">Chitinophaga eiseniae</name>
    <dbReference type="NCBI Taxonomy" id="634771"/>
    <lineage>
        <taxon>Bacteria</taxon>
        <taxon>Pseudomonadati</taxon>
        <taxon>Bacteroidota</taxon>
        <taxon>Chitinophagia</taxon>
        <taxon>Chitinophagales</taxon>
        <taxon>Chitinophagaceae</taxon>
        <taxon>Chitinophaga</taxon>
    </lineage>
</organism>
<dbReference type="RefSeq" id="WP_168742510.1">
    <property type="nucleotide sequence ID" value="NZ_JABAHZ010000009.1"/>
</dbReference>
<accession>A0A847SVF8</accession>
<dbReference type="Proteomes" id="UP000552864">
    <property type="component" value="Unassembled WGS sequence"/>
</dbReference>
<dbReference type="AlphaFoldDB" id="A0A847SVF8"/>
<evidence type="ECO:0000313" key="2">
    <source>
        <dbReference type="EMBL" id="NLR82448.1"/>
    </source>
</evidence>
<feature type="transmembrane region" description="Helical" evidence="1">
    <location>
        <begin position="7"/>
        <end position="31"/>
    </location>
</feature>